<organism evidence="1 2">
    <name type="scientific">Blastopirellula marina</name>
    <dbReference type="NCBI Taxonomy" id="124"/>
    <lineage>
        <taxon>Bacteria</taxon>
        <taxon>Pseudomonadati</taxon>
        <taxon>Planctomycetota</taxon>
        <taxon>Planctomycetia</taxon>
        <taxon>Pirellulales</taxon>
        <taxon>Pirellulaceae</taxon>
        <taxon>Blastopirellula</taxon>
    </lineage>
</organism>
<accession>A0A2S8FFY8</accession>
<dbReference type="EMBL" id="PUIB01000020">
    <property type="protein sequence ID" value="PQO30834.1"/>
    <property type="molecule type" value="Genomic_DNA"/>
</dbReference>
<dbReference type="Proteomes" id="UP000239388">
    <property type="component" value="Unassembled WGS sequence"/>
</dbReference>
<evidence type="ECO:0000313" key="1">
    <source>
        <dbReference type="EMBL" id="PQO30834.1"/>
    </source>
</evidence>
<dbReference type="SUPFAM" id="SSF53335">
    <property type="entry name" value="S-adenosyl-L-methionine-dependent methyltransferases"/>
    <property type="match status" value="1"/>
</dbReference>
<evidence type="ECO:0008006" key="3">
    <source>
        <dbReference type="Google" id="ProtNLM"/>
    </source>
</evidence>
<sequence>MEYSEYFRRFPDAYAKIVAGLDRVNTLYAYLSSSGVLTGAANLLSLGAGSGDVEVRIAKDTGRQIAVVEPSRSYFQQFQQNVAAAGVQDLVLEAHCQSFEAYEPHRQYDVVLSLFSWFAFGADRALLIKALACRQAEGKLLICLPTADCPASKISAFSRSGGINLTSEVLSLWAREQGFDHDYDIYHGVVPAELYLKQGELTEQGRDLAAFLAATPWDEMSESMRTACLEAIASGQTGDQIDHASGCLIFAGGKHATN</sequence>
<protein>
    <recommendedName>
        <fullName evidence="3">Methyltransferase domain-containing protein</fullName>
    </recommendedName>
</protein>
<dbReference type="InterPro" id="IPR029063">
    <property type="entry name" value="SAM-dependent_MTases_sf"/>
</dbReference>
<reference evidence="1 2" key="1">
    <citation type="submission" date="2018-02" db="EMBL/GenBank/DDBJ databases">
        <title>Comparative genomes isolates from brazilian mangrove.</title>
        <authorList>
            <person name="Araujo J.E."/>
            <person name="Taketani R.G."/>
            <person name="Silva M.C.P."/>
            <person name="Loureco M.V."/>
            <person name="Andreote F.D."/>
        </authorList>
    </citation>
    <scope>NUCLEOTIDE SEQUENCE [LARGE SCALE GENOMIC DNA]</scope>
    <source>
        <strain evidence="1 2">NAP PRIS-MGV</strain>
    </source>
</reference>
<evidence type="ECO:0000313" key="2">
    <source>
        <dbReference type="Proteomes" id="UP000239388"/>
    </source>
</evidence>
<proteinExistence type="predicted"/>
<dbReference type="OrthoDB" id="9904537at2"/>
<name>A0A2S8FFY8_9BACT</name>
<comment type="caution">
    <text evidence="1">The sequence shown here is derived from an EMBL/GenBank/DDBJ whole genome shotgun (WGS) entry which is preliminary data.</text>
</comment>
<dbReference type="Gene3D" id="3.40.50.150">
    <property type="entry name" value="Vaccinia Virus protein VP39"/>
    <property type="match status" value="1"/>
</dbReference>
<gene>
    <name evidence="1" type="ORF">C5Y98_20805</name>
</gene>
<dbReference type="CDD" id="cd02440">
    <property type="entry name" value="AdoMet_MTases"/>
    <property type="match status" value="1"/>
</dbReference>
<dbReference type="AlphaFoldDB" id="A0A2S8FFY8"/>
<dbReference type="RefSeq" id="WP_105357148.1">
    <property type="nucleotide sequence ID" value="NZ_PUIB01000020.1"/>
</dbReference>